<name>A0AAD9V5D8_ACRCE</name>
<protein>
    <submittedName>
        <fullName evidence="2">WD repeat-containing protein 74</fullName>
    </submittedName>
</protein>
<dbReference type="PANTHER" id="PTHR16038">
    <property type="entry name" value="NOP SEVEN ASSOCIATED PROTEIN 1"/>
    <property type="match status" value="1"/>
</dbReference>
<dbReference type="AlphaFoldDB" id="A0AAD9V5D8"/>
<organism evidence="2 3">
    <name type="scientific">Acropora cervicornis</name>
    <name type="common">Staghorn coral</name>
    <dbReference type="NCBI Taxonomy" id="6130"/>
    <lineage>
        <taxon>Eukaryota</taxon>
        <taxon>Metazoa</taxon>
        <taxon>Cnidaria</taxon>
        <taxon>Anthozoa</taxon>
        <taxon>Hexacorallia</taxon>
        <taxon>Scleractinia</taxon>
        <taxon>Astrocoeniina</taxon>
        <taxon>Acroporidae</taxon>
        <taxon>Acropora</taxon>
    </lineage>
</organism>
<gene>
    <name evidence="2" type="ORF">P5673_015247</name>
</gene>
<dbReference type="Gene3D" id="2.130.10.10">
    <property type="entry name" value="YVTN repeat-like/Quinoprotein amine dehydrogenase"/>
    <property type="match status" value="2"/>
</dbReference>
<dbReference type="GO" id="GO:0042273">
    <property type="term" value="P:ribosomal large subunit biogenesis"/>
    <property type="evidence" value="ECO:0007669"/>
    <property type="project" value="InterPro"/>
</dbReference>
<evidence type="ECO:0000256" key="1">
    <source>
        <dbReference type="SAM" id="MobiDB-lite"/>
    </source>
</evidence>
<reference evidence="2" key="1">
    <citation type="journal article" date="2023" name="G3 (Bethesda)">
        <title>Whole genome assembly and annotation of the endangered Caribbean coral Acropora cervicornis.</title>
        <authorList>
            <person name="Selwyn J.D."/>
            <person name="Vollmer S.V."/>
        </authorList>
    </citation>
    <scope>NUCLEOTIDE SEQUENCE</scope>
    <source>
        <strain evidence="2">K2</strain>
    </source>
</reference>
<evidence type="ECO:0000313" key="2">
    <source>
        <dbReference type="EMBL" id="KAK2561856.1"/>
    </source>
</evidence>
<dbReference type="SMART" id="SM00320">
    <property type="entry name" value="WD40"/>
    <property type="match status" value="4"/>
</dbReference>
<sequence length="400" mass="44663">MVDVWVGTETGLLKGIDLNKGTFTNYSLAEKAERKNGICSMNWIDDNESQILLGSSNGIVKTFDVTKGEFIREQKFSIGDEKLKGLFQWDDTFVTWVESGLLQIWKDYGGSHTDVKVGSPLSAVRQNPLCASQVGTGGRKNDLKVWDLNRPEEPIFRAKNIFKKSVANNRPSQDCNHPDDLLSIKVPCDFLGLPVPIWVTDLGFLPNQGSPSKIVVSTGYHQVRLYDTKKQRRPVLSVDFGECPISALAPTDNEHVVIVGNNVGTMGSIDLRKGQIVGHFKGFAGAIRCISCLSKQKIVASCGLDKFLRIHDIHSRRMVHKVYLKSVLNCVLFASKELEKNKNTPDSQETELSVDDTSKRTAANDNCENDDDEADDVWDTMDVVTTTRKRKRKRLEKSKS</sequence>
<dbReference type="GO" id="GO:0005730">
    <property type="term" value="C:nucleolus"/>
    <property type="evidence" value="ECO:0007669"/>
    <property type="project" value="InterPro"/>
</dbReference>
<dbReference type="InterPro" id="IPR001680">
    <property type="entry name" value="WD40_rpt"/>
</dbReference>
<accession>A0AAD9V5D8</accession>
<comment type="caution">
    <text evidence="2">The sequence shown here is derived from an EMBL/GenBank/DDBJ whole genome shotgun (WGS) entry which is preliminary data.</text>
</comment>
<dbReference type="Proteomes" id="UP001249851">
    <property type="component" value="Unassembled WGS sequence"/>
</dbReference>
<dbReference type="PANTHER" id="PTHR16038:SF4">
    <property type="entry name" value="WD REPEAT-CONTAINING PROTEIN 74"/>
    <property type="match status" value="1"/>
</dbReference>
<feature type="region of interest" description="Disordered" evidence="1">
    <location>
        <begin position="342"/>
        <end position="374"/>
    </location>
</feature>
<reference evidence="2" key="2">
    <citation type="journal article" date="2023" name="Science">
        <title>Genomic signatures of disease resistance in endangered staghorn corals.</title>
        <authorList>
            <person name="Vollmer S.V."/>
            <person name="Selwyn J.D."/>
            <person name="Despard B.A."/>
            <person name="Roesel C.L."/>
        </authorList>
    </citation>
    <scope>NUCLEOTIDE SEQUENCE</scope>
    <source>
        <strain evidence="2">K2</strain>
    </source>
</reference>
<dbReference type="InterPro" id="IPR036322">
    <property type="entry name" value="WD40_repeat_dom_sf"/>
</dbReference>
<dbReference type="EMBL" id="JARQWQ010000031">
    <property type="protein sequence ID" value="KAK2561856.1"/>
    <property type="molecule type" value="Genomic_DNA"/>
</dbReference>
<dbReference type="InterPro" id="IPR015943">
    <property type="entry name" value="WD40/YVTN_repeat-like_dom_sf"/>
</dbReference>
<dbReference type="CDD" id="cd22857">
    <property type="entry name" value="WDR74"/>
    <property type="match status" value="1"/>
</dbReference>
<dbReference type="GO" id="GO:0030687">
    <property type="term" value="C:preribosome, large subunit precursor"/>
    <property type="evidence" value="ECO:0007669"/>
    <property type="project" value="TreeGrafter"/>
</dbReference>
<keyword evidence="3" id="KW-1185">Reference proteome</keyword>
<dbReference type="InterPro" id="IPR037379">
    <property type="entry name" value="WDR74/Nsa1"/>
</dbReference>
<evidence type="ECO:0000313" key="3">
    <source>
        <dbReference type="Proteomes" id="UP001249851"/>
    </source>
</evidence>
<dbReference type="SUPFAM" id="SSF50978">
    <property type="entry name" value="WD40 repeat-like"/>
    <property type="match status" value="1"/>
</dbReference>
<proteinExistence type="predicted"/>